<keyword evidence="4" id="KW-1185">Reference proteome</keyword>
<dbReference type="PANTHER" id="PTHR15615">
    <property type="match status" value="1"/>
</dbReference>
<accession>A0A6P9ERX1</accession>
<dbReference type="Proteomes" id="UP000235220">
    <property type="component" value="Chromosome 11"/>
</dbReference>
<dbReference type="OrthoDB" id="337735at2759"/>
<dbReference type="AlphaFoldDB" id="A0A6P9ERX1"/>
<evidence type="ECO:0000256" key="2">
    <source>
        <dbReference type="ARBA" id="ARBA00022618"/>
    </source>
</evidence>
<gene>
    <name evidence="5" type="primary">LOC109003358</name>
</gene>
<name>A0A6P9ERX1_JUGRE</name>
<dbReference type="InterPro" id="IPR013922">
    <property type="entry name" value="Cyclin_PHO80-like"/>
</dbReference>
<reference evidence="5" key="1">
    <citation type="submission" date="2025-08" db="UniProtKB">
        <authorList>
            <consortium name="RefSeq"/>
        </authorList>
    </citation>
    <scope>IDENTIFICATION</scope>
    <source>
        <tissue evidence="5">Leaves</tissue>
    </source>
</reference>
<dbReference type="RefSeq" id="XP_035551545.1">
    <property type="nucleotide sequence ID" value="XM_035695652.1"/>
</dbReference>
<dbReference type="InParanoid" id="A0A6P9ERX1"/>
<evidence type="ECO:0000256" key="3">
    <source>
        <dbReference type="ARBA" id="ARBA00023306"/>
    </source>
</evidence>
<dbReference type="PANTHER" id="PTHR15615:SF108">
    <property type="entry name" value="PROTEIN CNPPD1"/>
    <property type="match status" value="1"/>
</dbReference>
<evidence type="ECO:0000313" key="5">
    <source>
        <dbReference type="RefSeq" id="XP_035551545.1"/>
    </source>
</evidence>
<proteinExistence type="inferred from homology"/>
<dbReference type="Gene3D" id="1.10.472.10">
    <property type="entry name" value="Cyclin-like"/>
    <property type="match status" value="1"/>
</dbReference>
<dbReference type="Pfam" id="PF08613">
    <property type="entry name" value="Cyclin"/>
    <property type="match status" value="1"/>
</dbReference>
<sequence length="265" mass="29999">MGILCRGKGCCQNQETQTEPISRKSTEKNSSKVVYIMASGRNGRILEMGTLAFHAQNVDSDIYLSLGLTELRKGFLGSPRVLSLLSSLLERSVQKNELLLEMSQIKDVVTIFHGQRAPTLSIRHYIDRIFKYSACSPSCFVVAHIYIDRFLQCTEVHLTSLNVHRLLIISIMLAAKFIDDAFFNNAYYAKVGGVSTAELNRLEMKFLFSIDFRLQVTSETFGRYCALLERETAEVLQIERPFQACRIKESWSNKDDSNCASTVAR</sequence>
<dbReference type="FunCoup" id="A0A6P9ERX1">
    <property type="interactions" value="701"/>
</dbReference>
<keyword evidence="3" id="KW-0131">Cell cycle</keyword>
<evidence type="ECO:0000256" key="1">
    <source>
        <dbReference type="ARBA" id="ARBA00007215"/>
    </source>
</evidence>
<dbReference type="GO" id="GO:0019901">
    <property type="term" value="F:protein kinase binding"/>
    <property type="evidence" value="ECO:0007669"/>
    <property type="project" value="InterPro"/>
</dbReference>
<keyword evidence="2" id="KW-0132">Cell division</keyword>
<protein>
    <submittedName>
        <fullName evidence="5">Cyclin-P3-1 isoform X1</fullName>
    </submittedName>
</protein>
<dbReference type="InterPro" id="IPR036915">
    <property type="entry name" value="Cyclin-like_sf"/>
</dbReference>
<dbReference type="GO" id="GO:0051301">
    <property type="term" value="P:cell division"/>
    <property type="evidence" value="ECO:0007669"/>
    <property type="project" value="UniProtKB-KW"/>
</dbReference>
<dbReference type="SUPFAM" id="SSF47954">
    <property type="entry name" value="Cyclin-like"/>
    <property type="match status" value="1"/>
</dbReference>
<comment type="similarity">
    <text evidence="1">Belongs to the cyclin family. Cyclin U/P subfamily.</text>
</comment>
<evidence type="ECO:0000313" key="4">
    <source>
        <dbReference type="Proteomes" id="UP000235220"/>
    </source>
</evidence>
<organism evidence="4 5">
    <name type="scientific">Juglans regia</name>
    <name type="common">English walnut</name>
    <dbReference type="NCBI Taxonomy" id="51240"/>
    <lineage>
        <taxon>Eukaryota</taxon>
        <taxon>Viridiplantae</taxon>
        <taxon>Streptophyta</taxon>
        <taxon>Embryophyta</taxon>
        <taxon>Tracheophyta</taxon>
        <taxon>Spermatophyta</taxon>
        <taxon>Magnoliopsida</taxon>
        <taxon>eudicotyledons</taxon>
        <taxon>Gunneridae</taxon>
        <taxon>Pentapetalae</taxon>
        <taxon>rosids</taxon>
        <taxon>fabids</taxon>
        <taxon>Fagales</taxon>
        <taxon>Juglandaceae</taxon>
        <taxon>Juglans</taxon>
    </lineage>
</organism>
<dbReference type="GeneID" id="109003358"/>